<gene>
    <name evidence="1" type="ORF">CURHAP_LOCUS5228</name>
</gene>
<name>A0A6J5TK04_PRUAR</name>
<evidence type="ECO:0000313" key="2">
    <source>
        <dbReference type="Proteomes" id="UP000507222"/>
    </source>
</evidence>
<protein>
    <submittedName>
        <fullName evidence="1">Uncharacterized protein</fullName>
    </submittedName>
</protein>
<dbReference type="Proteomes" id="UP000507222">
    <property type="component" value="Unassembled WGS sequence"/>
</dbReference>
<sequence length="69" mass="7867">MFIYVTFTLIPHNQSFNRAGCTLVLEVEVGSPATTFQGEWLGWDGSWWLVSAAGEKERRNKNKHKAVQQ</sequence>
<organism evidence="1 2">
    <name type="scientific">Prunus armeniaca</name>
    <name type="common">Apricot</name>
    <name type="synonym">Armeniaca vulgaris</name>
    <dbReference type="NCBI Taxonomy" id="36596"/>
    <lineage>
        <taxon>Eukaryota</taxon>
        <taxon>Viridiplantae</taxon>
        <taxon>Streptophyta</taxon>
        <taxon>Embryophyta</taxon>
        <taxon>Tracheophyta</taxon>
        <taxon>Spermatophyta</taxon>
        <taxon>Magnoliopsida</taxon>
        <taxon>eudicotyledons</taxon>
        <taxon>Gunneridae</taxon>
        <taxon>Pentapetalae</taxon>
        <taxon>rosids</taxon>
        <taxon>fabids</taxon>
        <taxon>Rosales</taxon>
        <taxon>Rosaceae</taxon>
        <taxon>Amygdaloideae</taxon>
        <taxon>Amygdaleae</taxon>
        <taxon>Prunus</taxon>
    </lineage>
</organism>
<proteinExistence type="predicted"/>
<accession>A0A6J5TK04</accession>
<reference evidence="1 2" key="1">
    <citation type="submission" date="2020-05" db="EMBL/GenBank/DDBJ databases">
        <authorList>
            <person name="Campoy J."/>
            <person name="Schneeberger K."/>
            <person name="Spophaly S."/>
        </authorList>
    </citation>
    <scope>NUCLEOTIDE SEQUENCE [LARGE SCALE GENOMIC DNA]</scope>
    <source>
        <strain evidence="1">PruArmRojPasFocal</strain>
    </source>
</reference>
<dbReference type="EMBL" id="CAEKDK010000001">
    <property type="protein sequence ID" value="CAB4263892.1"/>
    <property type="molecule type" value="Genomic_DNA"/>
</dbReference>
<evidence type="ECO:0000313" key="1">
    <source>
        <dbReference type="EMBL" id="CAB4263892.1"/>
    </source>
</evidence>
<dbReference type="AlphaFoldDB" id="A0A6J5TK04"/>